<dbReference type="eggNOG" id="COG0693">
    <property type="taxonomic scope" value="Bacteria"/>
</dbReference>
<dbReference type="OrthoDB" id="9800516at2"/>
<dbReference type="EMBL" id="AP011112">
    <property type="protein sequence ID" value="BAI68527.1"/>
    <property type="molecule type" value="Genomic_DNA"/>
</dbReference>
<dbReference type="SUPFAM" id="SSF52317">
    <property type="entry name" value="Class I glutamine amidotransferase-like"/>
    <property type="match status" value="1"/>
</dbReference>
<dbReference type="PANTHER" id="PTHR48094:SF12">
    <property type="entry name" value="PARKINSON DISEASE PROTEIN 7 HOMOLOG"/>
    <property type="match status" value="1"/>
</dbReference>
<dbReference type="KEGG" id="hth:HTH_0060"/>
<accession>D3DFC5</accession>
<evidence type="ECO:0000313" key="2">
    <source>
        <dbReference type="EMBL" id="BAI68527.1"/>
    </source>
</evidence>
<dbReference type="PANTHER" id="PTHR48094">
    <property type="entry name" value="PROTEIN/NUCLEIC ACID DEGLYCASE DJ-1-RELATED"/>
    <property type="match status" value="1"/>
</dbReference>
<sequence>MPKVAIILVDGFEEVEAVAPIDVLRRAGVEVLIVGLSREPVASARGIKILPELSIDEVNLEEIDMVVLPGGAEGVENLKKDKRVEALVKALKDKDKYVSAICAAPTALASFGVLEGKKATVYPSLKEEIKPAVFVDDKVVEDGRVITSQGPGTALLFALKLAEKLAGKDKAREVAQRMLIDW</sequence>
<keyword evidence="2" id="KW-0645">Protease</keyword>
<reference evidence="2 3" key="1">
    <citation type="journal article" date="2010" name="J. Bacteriol.">
        <title>Complete genome sequence of the thermophilic, obligately chemolithoautotrophic hydrogen-oxidizing bacterium Hydrogenobacter thermophilus TK-6.</title>
        <authorList>
            <person name="Arai H."/>
            <person name="Kanbe H."/>
            <person name="Ishii M."/>
            <person name="Igarashi Y."/>
        </authorList>
    </citation>
    <scope>NUCLEOTIDE SEQUENCE [LARGE SCALE GENOMIC DNA]</scope>
    <source>
        <strain evidence="3">DSM 6534 / IAM 12695 / TK-6 [Tokyo]</strain>
    </source>
</reference>
<evidence type="ECO:0000259" key="1">
    <source>
        <dbReference type="Pfam" id="PF01965"/>
    </source>
</evidence>
<dbReference type="NCBIfam" id="TIGR01383">
    <property type="entry name" value="not_thiJ"/>
    <property type="match status" value="1"/>
</dbReference>
<keyword evidence="3" id="KW-1185">Reference proteome</keyword>
<dbReference type="CDD" id="cd03135">
    <property type="entry name" value="GATase1_DJ-1"/>
    <property type="match status" value="1"/>
</dbReference>
<dbReference type="InterPro" id="IPR002818">
    <property type="entry name" value="DJ-1/PfpI"/>
</dbReference>
<dbReference type="Proteomes" id="UP000002574">
    <property type="component" value="Chromosome"/>
</dbReference>
<dbReference type="GO" id="GO:0006508">
    <property type="term" value="P:proteolysis"/>
    <property type="evidence" value="ECO:0007669"/>
    <property type="project" value="UniProtKB-KW"/>
</dbReference>
<dbReference type="AlphaFoldDB" id="D3DFC5"/>
<name>D3DFC5_HYDTT</name>
<dbReference type="Gene3D" id="3.40.50.880">
    <property type="match status" value="1"/>
</dbReference>
<dbReference type="GO" id="GO:0008233">
    <property type="term" value="F:peptidase activity"/>
    <property type="evidence" value="ECO:0007669"/>
    <property type="project" value="UniProtKB-KW"/>
</dbReference>
<dbReference type="RefSeq" id="WP_012962710.1">
    <property type="nucleotide sequence ID" value="NC_013799.1"/>
</dbReference>
<organism evidence="2 3">
    <name type="scientific">Hydrogenobacter thermophilus (strain DSM 6534 / IAM 12695 / TK-6)</name>
    <dbReference type="NCBI Taxonomy" id="608538"/>
    <lineage>
        <taxon>Bacteria</taxon>
        <taxon>Pseudomonadati</taxon>
        <taxon>Aquificota</taxon>
        <taxon>Aquificia</taxon>
        <taxon>Aquificales</taxon>
        <taxon>Aquificaceae</taxon>
        <taxon>Hydrogenobacter</taxon>
    </lineage>
</organism>
<keyword evidence="2" id="KW-0378">Hydrolase</keyword>
<dbReference type="Pfam" id="PF01965">
    <property type="entry name" value="DJ-1_PfpI"/>
    <property type="match status" value="1"/>
</dbReference>
<dbReference type="PATRIC" id="fig|608538.5.peg.62"/>
<dbReference type="InterPro" id="IPR050325">
    <property type="entry name" value="Prot/Nucl_acid_deglycase"/>
</dbReference>
<protein>
    <submittedName>
        <fullName evidence="2">Putative intracellular protease/amidase</fullName>
    </submittedName>
</protein>
<dbReference type="InterPro" id="IPR029062">
    <property type="entry name" value="Class_I_gatase-like"/>
</dbReference>
<evidence type="ECO:0000313" key="3">
    <source>
        <dbReference type="Proteomes" id="UP000002574"/>
    </source>
</evidence>
<dbReference type="InterPro" id="IPR006287">
    <property type="entry name" value="DJ-1"/>
</dbReference>
<dbReference type="GO" id="GO:0005737">
    <property type="term" value="C:cytoplasm"/>
    <property type="evidence" value="ECO:0007669"/>
    <property type="project" value="TreeGrafter"/>
</dbReference>
<proteinExistence type="predicted"/>
<dbReference type="STRING" id="608538.HTH_0060"/>
<gene>
    <name evidence="2" type="ordered locus">HTH_0060</name>
</gene>
<dbReference type="KEGG" id="hte:Hydth_0061"/>
<feature type="domain" description="DJ-1/PfpI" evidence="1">
    <location>
        <begin position="3"/>
        <end position="163"/>
    </location>
</feature>